<evidence type="ECO:0000313" key="2">
    <source>
        <dbReference type="Proteomes" id="UP000823775"/>
    </source>
</evidence>
<gene>
    <name evidence="1" type="ORF">HAX54_014746</name>
</gene>
<dbReference type="Proteomes" id="UP000823775">
    <property type="component" value="Unassembled WGS sequence"/>
</dbReference>
<dbReference type="EMBL" id="JACEIK010001923">
    <property type="protein sequence ID" value="MCD7473120.1"/>
    <property type="molecule type" value="Genomic_DNA"/>
</dbReference>
<reference evidence="1 2" key="1">
    <citation type="journal article" date="2021" name="BMC Genomics">
        <title>Datura genome reveals duplications of psychoactive alkaloid biosynthetic genes and high mutation rate following tissue culture.</title>
        <authorList>
            <person name="Rajewski A."/>
            <person name="Carter-House D."/>
            <person name="Stajich J."/>
            <person name="Litt A."/>
        </authorList>
    </citation>
    <scope>NUCLEOTIDE SEQUENCE [LARGE SCALE GENOMIC DNA]</scope>
    <source>
        <strain evidence="1">AR-01</strain>
    </source>
</reference>
<feature type="non-terminal residue" evidence="1">
    <location>
        <position position="1"/>
    </location>
</feature>
<organism evidence="1 2">
    <name type="scientific">Datura stramonium</name>
    <name type="common">Jimsonweed</name>
    <name type="synonym">Common thornapple</name>
    <dbReference type="NCBI Taxonomy" id="4076"/>
    <lineage>
        <taxon>Eukaryota</taxon>
        <taxon>Viridiplantae</taxon>
        <taxon>Streptophyta</taxon>
        <taxon>Embryophyta</taxon>
        <taxon>Tracheophyta</taxon>
        <taxon>Spermatophyta</taxon>
        <taxon>Magnoliopsida</taxon>
        <taxon>eudicotyledons</taxon>
        <taxon>Gunneridae</taxon>
        <taxon>Pentapetalae</taxon>
        <taxon>asterids</taxon>
        <taxon>lamiids</taxon>
        <taxon>Solanales</taxon>
        <taxon>Solanaceae</taxon>
        <taxon>Solanoideae</taxon>
        <taxon>Datureae</taxon>
        <taxon>Datura</taxon>
    </lineage>
</organism>
<protein>
    <submittedName>
        <fullName evidence="1">Uncharacterized protein</fullName>
    </submittedName>
</protein>
<sequence length="116" mass="13192">GDLHHTGGTHVQSRILATTLAIYCCTCFRKWRPEARRLNTCGSQWVCVYISQMMRKYTILNIFLLGVLAEACATPVCCRVAPAFCKSRARASFWNLQLFVTFQLLAFLKQPKTTNN</sequence>
<keyword evidence="2" id="KW-1185">Reference proteome</keyword>
<comment type="caution">
    <text evidence="1">The sequence shown here is derived from an EMBL/GenBank/DDBJ whole genome shotgun (WGS) entry which is preliminary data.</text>
</comment>
<proteinExistence type="predicted"/>
<accession>A0ABS8TNK5</accession>
<name>A0ABS8TNK5_DATST</name>
<evidence type="ECO:0000313" key="1">
    <source>
        <dbReference type="EMBL" id="MCD7473120.1"/>
    </source>
</evidence>